<dbReference type="Pfam" id="PF14119">
    <property type="entry name" value="DUF4288"/>
    <property type="match status" value="1"/>
</dbReference>
<protein>
    <submittedName>
        <fullName evidence="2">Uncharacterized protein DUF4288</fullName>
    </submittedName>
</protein>
<dbReference type="EMBL" id="SMFZ01000002">
    <property type="protein sequence ID" value="TCK20995.1"/>
    <property type="molecule type" value="Genomic_DNA"/>
</dbReference>
<keyword evidence="3" id="KW-1185">Reference proteome</keyword>
<reference evidence="2 3" key="1">
    <citation type="submission" date="2019-03" db="EMBL/GenBank/DDBJ databases">
        <title>Sequencing the genomes of 1000 actinobacteria strains.</title>
        <authorList>
            <person name="Klenk H.-P."/>
        </authorList>
    </citation>
    <scope>NUCLEOTIDE SEQUENCE [LARGE SCALE GENOMIC DNA]</scope>
    <source>
        <strain evidence="2 3">DSM 44969</strain>
    </source>
</reference>
<name>A0A4R1HKG8_PSEEN</name>
<accession>A0A4R1HKG8</accession>
<organism evidence="2 3">
    <name type="scientific">Pseudonocardia endophytica</name>
    <dbReference type="NCBI Taxonomy" id="401976"/>
    <lineage>
        <taxon>Bacteria</taxon>
        <taxon>Bacillati</taxon>
        <taxon>Actinomycetota</taxon>
        <taxon>Actinomycetes</taxon>
        <taxon>Pseudonocardiales</taxon>
        <taxon>Pseudonocardiaceae</taxon>
        <taxon>Pseudonocardia</taxon>
    </lineage>
</organism>
<dbReference type="InterPro" id="IPR025630">
    <property type="entry name" value="DUF4288"/>
</dbReference>
<evidence type="ECO:0000313" key="3">
    <source>
        <dbReference type="Proteomes" id="UP000295560"/>
    </source>
</evidence>
<dbReference type="RefSeq" id="WP_165922466.1">
    <property type="nucleotide sequence ID" value="NZ_SMFZ01000002.1"/>
</dbReference>
<feature type="compositionally biased region" description="Basic and acidic residues" evidence="1">
    <location>
        <begin position="41"/>
        <end position="55"/>
    </location>
</feature>
<evidence type="ECO:0000313" key="2">
    <source>
        <dbReference type="EMBL" id="TCK20995.1"/>
    </source>
</evidence>
<proteinExistence type="predicted"/>
<comment type="caution">
    <text evidence="2">The sequence shown here is derived from an EMBL/GenBank/DDBJ whole genome shotgun (WGS) entry which is preliminary data.</text>
</comment>
<evidence type="ECO:0000256" key="1">
    <source>
        <dbReference type="SAM" id="MobiDB-lite"/>
    </source>
</evidence>
<feature type="region of interest" description="Disordered" evidence="1">
    <location>
        <begin position="41"/>
        <end position="60"/>
    </location>
</feature>
<dbReference type="AlphaFoldDB" id="A0A4R1HKG8"/>
<dbReference type="Proteomes" id="UP000295560">
    <property type="component" value="Unassembled WGS sequence"/>
</dbReference>
<gene>
    <name evidence="2" type="ORF">EV378_4964</name>
</gene>
<sequence>MSSELRVYVAVLLFESTAPTPPGRPPLYREDVTLVHATTEDEAREAAERHARDQESTYEAASGDVVTLRFRQVVDLAPALTDDYSGTADLYCRHFRGIGLYRRWEPMLSGEPV</sequence>